<dbReference type="Pfam" id="PF00432">
    <property type="entry name" value="Prenyltrans"/>
    <property type="match status" value="1"/>
</dbReference>
<evidence type="ECO:0000256" key="3">
    <source>
        <dbReference type="ARBA" id="ARBA00015798"/>
    </source>
</evidence>
<evidence type="ECO:0000256" key="4">
    <source>
        <dbReference type="ARBA" id="ARBA00022602"/>
    </source>
</evidence>
<evidence type="ECO:0000256" key="8">
    <source>
        <dbReference type="ARBA" id="ARBA00022833"/>
    </source>
</evidence>
<evidence type="ECO:0000256" key="9">
    <source>
        <dbReference type="RuleBase" id="RU365056"/>
    </source>
</evidence>
<keyword evidence="6 9" id="KW-0479">Metal-binding</keyword>
<keyword evidence="5 9" id="KW-0808">Transferase</keyword>
<comment type="caution">
    <text evidence="12">The sequence shown here is derived from an EMBL/GenBank/DDBJ whole genome shotgun (WGS) entry which is preliminary data.</text>
</comment>
<evidence type="ECO:0000256" key="1">
    <source>
        <dbReference type="ARBA" id="ARBA00010497"/>
    </source>
</evidence>
<evidence type="ECO:0000256" key="5">
    <source>
        <dbReference type="ARBA" id="ARBA00022679"/>
    </source>
</evidence>
<gene>
    <name evidence="12" type="ORF">VTJ49DRAFT_3706</name>
</gene>
<dbReference type="Proteomes" id="UP001583172">
    <property type="component" value="Unassembled WGS sequence"/>
</dbReference>
<evidence type="ECO:0000256" key="2">
    <source>
        <dbReference type="ARBA" id="ARBA00012702"/>
    </source>
</evidence>
<dbReference type="InterPro" id="IPR026872">
    <property type="entry name" value="FTB"/>
</dbReference>
<evidence type="ECO:0000256" key="6">
    <source>
        <dbReference type="ARBA" id="ARBA00022723"/>
    </source>
</evidence>
<evidence type="ECO:0000313" key="12">
    <source>
        <dbReference type="EMBL" id="KAL1842918.1"/>
    </source>
</evidence>
<dbReference type="CDD" id="cd02893">
    <property type="entry name" value="FTase"/>
    <property type="match status" value="1"/>
</dbReference>
<keyword evidence="13" id="KW-1185">Reference proteome</keyword>
<dbReference type="SUPFAM" id="SSF48239">
    <property type="entry name" value="Terpenoid cyclases/Protein prenyltransferases"/>
    <property type="match status" value="1"/>
</dbReference>
<dbReference type="InterPro" id="IPR045089">
    <property type="entry name" value="PGGT1B-like"/>
</dbReference>
<feature type="region of interest" description="Disordered" evidence="10">
    <location>
        <begin position="117"/>
        <end position="169"/>
    </location>
</feature>
<keyword evidence="7" id="KW-0677">Repeat</keyword>
<comment type="function">
    <text evidence="9">Catalyzes the transfer of a farnesyl moiety from farnesyl diphosphate to a cysteine at the fourth position from the C-terminus of several proteins. The beta subunit is responsible for peptide-binding.</text>
</comment>
<dbReference type="EC" id="2.5.1.58" evidence="2 9"/>
<evidence type="ECO:0000256" key="10">
    <source>
        <dbReference type="SAM" id="MobiDB-lite"/>
    </source>
</evidence>
<feature type="domain" description="Prenyltransferase alpha-alpha toroid" evidence="11">
    <location>
        <begin position="220"/>
        <end position="610"/>
    </location>
</feature>
<organism evidence="12 13">
    <name type="scientific">Humicola insolens</name>
    <name type="common">Soft-rot fungus</name>
    <dbReference type="NCBI Taxonomy" id="85995"/>
    <lineage>
        <taxon>Eukaryota</taxon>
        <taxon>Fungi</taxon>
        <taxon>Dikarya</taxon>
        <taxon>Ascomycota</taxon>
        <taxon>Pezizomycotina</taxon>
        <taxon>Sordariomycetes</taxon>
        <taxon>Sordariomycetidae</taxon>
        <taxon>Sordariales</taxon>
        <taxon>Chaetomiaceae</taxon>
        <taxon>Mycothermus</taxon>
    </lineage>
</organism>
<dbReference type="PANTHER" id="PTHR11774:SF6">
    <property type="entry name" value="PROTEIN FARNESYLTRANSFERASE SUBUNIT BETA"/>
    <property type="match status" value="1"/>
</dbReference>
<keyword evidence="4 9" id="KW-0637">Prenyltransferase</keyword>
<sequence length="628" mass="68460">MPGIFRVSGPRFPLCASLIGAGGLVVIPHTPQIPPELKSRIIIRQPLQVLSFSESSAGSAASDIEIPAETCMGLPGRTYVLPRDSSECLPRFEVGQRRHARIAACYVQNATARAHDRDTVQWQQTPSELRSLGSCAPGRANARATSDNDSDSVVDEEIPPHSPNPTMRIPDLFTQYPIVRDALVTPTSQAQDETVEACLPFLRGESDKVTTYNEHGVASLNRETHLPFLRQWLGRLPGRLMGFDAGRPWFFYWCLAALTLLGEDVTQYRADLVETVRFLQNPEGGFGGGFGHLSHLATTYAAVLALALVGGEEAYDVIDRKAMWRWLGRLKQPDGGFQVCLGGEEDIRGAYCAAVIITLLRLPLELTPESPAYKEDGSVNLLTGVADYVRSCQTYEGGISGQPNAEAHGAYAFCALGCLAILDHPARSIAKYLDVPRLISWLSSRQYAPEGGFSGRTNKLVDGCYSHWVGGCFPLIEACLNGSDKLPAADEPSLFSREGLIRYILTCGQDHSRMGGMRDKPGKFPDAYHTCYVLNGLSAAQHQWELDPPATTTTTTAAEEGGNDMAADTAALAEAAAEAVWAVLPYLGEEGPQIFDHKDRVRPIHPVYTIPTRCVKAMRDYYGTVEGF</sequence>
<dbReference type="EMBL" id="JAZGSY010000029">
    <property type="protein sequence ID" value="KAL1842918.1"/>
    <property type="molecule type" value="Genomic_DNA"/>
</dbReference>
<reference evidence="12 13" key="1">
    <citation type="journal article" date="2024" name="Commun. Biol.">
        <title>Comparative genomic analysis of thermophilic fungi reveals convergent evolutionary adaptations and gene losses.</title>
        <authorList>
            <person name="Steindorff A.S."/>
            <person name="Aguilar-Pontes M.V."/>
            <person name="Robinson A.J."/>
            <person name="Andreopoulos B."/>
            <person name="LaButti K."/>
            <person name="Kuo A."/>
            <person name="Mondo S."/>
            <person name="Riley R."/>
            <person name="Otillar R."/>
            <person name="Haridas S."/>
            <person name="Lipzen A."/>
            <person name="Grimwood J."/>
            <person name="Schmutz J."/>
            <person name="Clum A."/>
            <person name="Reid I.D."/>
            <person name="Moisan M.C."/>
            <person name="Butler G."/>
            <person name="Nguyen T.T.M."/>
            <person name="Dewar K."/>
            <person name="Conant G."/>
            <person name="Drula E."/>
            <person name="Henrissat B."/>
            <person name="Hansel C."/>
            <person name="Singer S."/>
            <person name="Hutchinson M.I."/>
            <person name="de Vries R.P."/>
            <person name="Natvig D.O."/>
            <person name="Powell A.J."/>
            <person name="Tsang A."/>
            <person name="Grigoriev I.V."/>
        </authorList>
    </citation>
    <scope>NUCLEOTIDE SEQUENCE [LARGE SCALE GENOMIC DNA]</scope>
    <source>
        <strain evidence="12 13">CBS 620.91</strain>
    </source>
</reference>
<dbReference type="InterPro" id="IPR001330">
    <property type="entry name" value="Prenyltrans"/>
</dbReference>
<protein>
    <recommendedName>
        <fullName evidence="3 9">Protein farnesyltransferase subunit beta</fullName>
        <shortName evidence="9">FTase-beta</shortName>
        <ecNumber evidence="2 9">2.5.1.58</ecNumber>
    </recommendedName>
</protein>
<proteinExistence type="inferred from homology"/>
<name>A0ABR3VM02_HUMIN</name>
<dbReference type="PANTHER" id="PTHR11774">
    <property type="entry name" value="GERANYLGERANYL TRANSFERASE TYPE BETA SUBUNIT"/>
    <property type="match status" value="1"/>
</dbReference>
<comment type="cofactor">
    <cofactor evidence="9">
        <name>Zn(2+)</name>
        <dbReference type="ChEBI" id="CHEBI:29105"/>
    </cofactor>
    <text evidence="9">Binds 1 zinc ion per subunit.</text>
</comment>
<comment type="subunit">
    <text evidence="9">Heterodimer of an alpha and a beta subunit.</text>
</comment>
<feature type="compositionally biased region" description="Acidic residues" evidence="10">
    <location>
        <begin position="148"/>
        <end position="157"/>
    </location>
</feature>
<comment type="similarity">
    <text evidence="1 9">Belongs to the protein prenyltransferase subunit beta family.</text>
</comment>
<dbReference type="Gene3D" id="1.50.10.20">
    <property type="match status" value="1"/>
</dbReference>
<dbReference type="InterPro" id="IPR008930">
    <property type="entry name" value="Terpenoid_cyclase/PrenylTrfase"/>
</dbReference>
<evidence type="ECO:0000259" key="11">
    <source>
        <dbReference type="Pfam" id="PF00432"/>
    </source>
</evidence>
<comment type="catalytic activity">
    <reaction evidence="9">
        <text>L-cysteinyl-[protein] + (2E,6E)-farnesyl diphosphate = S-(2E,6E)-farnesyl-L-cysteinyl-[protein] + diphosphate</text>
        <dbReference type="Rhea" id="RHEA:13345"/>
        <dbReference type="Rhea" id="RHEA-COMP:10131"/>
        <dbReference type="Rhea" id="RHEA-COMP:11535"/>
        <dbReference type="ChEBI" id="CHEBI:29950"/>
        <dbReference type="ChEBI" id="CHEBI:33019"/>
        <dbReference type="ChEBI" id="CHEBI:86019"/>
        <dbReference type="ChEBI" id="CHEBI:175763"/>
    </reaction>
</comment>
<accession>A0ABR3VM02</accession>
<evidence type="ECO:0000256" key="7">
    <source>
        <dbReference type="ARBA" id="ARBA00022737"/>
    </source>
</evidence>
<evidence type="ECO:0000313" key="13">
    <source>
        <dbReference type="Proteomes" id="UP001583172"/>
    </source>
</evidence>
<keyword evidence="8 9" id="KW-0862">Zinc</keyword>